<gene>
    <name evidence="1" type="ordered locus">PCC8801_3924</name>
</gene>
<dbReference type="Proteomes" id="UP000008204">
    <property type="component" value="Chromosome"/>
</dbReference>
<sequence length="121" mass="13918">MGKIKVPKSFSKLLQEVDPKNFIPLLGKYGATDTQGRYWHWNDFQWRVQQGDDELAAWIATKYARKTISKELQLLEAEGDRYFSYCVPDSLFAQLHLIDKMTGGGQKISDGIFVSSEQKNR</sequence>
<name>B7K542_RIPO1</name>
<dbReference type="RefSeq" id="WP_012597122.1">
    <property type="nucleotide sequence ID" value="NC_011726.1"/>
</dbReference>
<evidence type="ECO:0000313" key="2">
    <source>
        <dbReference type="Proteomes" id="UP000008204"/>
    </source>
</evidence>
<dbReference type="eggNOG" id="COG3177">
    <property type="taxonomic scope" value="Bacteria"/>
</dbReference>
<dbReference type="OrthoDB" id="9813719at2"/>
<dbReference type="KEGG" id="cyp:PCC8801_3924"/>
<evidence type="ECO:0000313" key="1">
    <source>
        <dbReference type="EMBL" id="ACK67868.1"/>
    </source>
</evidence>
<dbReference type="EMBL" id="CP001287">
    <property type="protein sequence ID" value="ACK67868.1"/>
    <property type="molecule type" value="Genomic_DNA"/>
</dbReference>
<organism evidence="1 2">
    <name type="scientific">Rippkaea orientalis (strain PCC 8801 / RF-1)</name>
    <name type="common">Cyanothece sp. (strain PCC 8801)</name>
    <dbReference type="NCBI Taxonomy" id="41431"/>
    <lineage>
        <taxon>Bacteria</taxon>
        <taxon>Bacillati</taxon>
        <taxon>Cyanobacteriota</taxon>
        <taxon>Cyanophyceae</taxon>
        <taxon>Oscillatoriophycideae</taxon>
        <taxon>Chroococcales</taxon>
        <taxon>Aphanothecaceae</taxon>
        <taxon>Rippkaea</taxon>
        <taxon>Rippkaea orientalis</taxon>
    </lineage>
</organism>
<keyword evidence="2" id="KW-1185">Reference proteome</keyword>
<protein>
    <submittedName>
        <fullName evidence="1">Uncharacterized protein</fullName>
    </submittedName>
</protein>
<reference evidence="2" key="1">
    <citation type="journal article" date="2011" name="MBio">
        <title>Novel metabolic attributes of the genus Cyanothece, comprising a group of unicellular nitrogen-fixing Cyanobacteria.</title>
        <authorList>
            <person name="Bandyopadhyay A."/>
            <person name="Elvitigala T."/>
            <person name="Welsh E."/>
            <person name="Stockel J."/>
            <person name="Liberton M."/>
            <person name="Min H."/>
            <person name="Sherman L.A."/>
            <person name="Pakrasi H.B."/>
        </authorList>
    </citation>
    <scope>NUCLEOTIDE SEQUENCE [LARGE SCALE GENOMIC DNA]</scope>
    <source>
        <strain evidence="2">PCC 8801</strain>
    </source>
</reference>
<accession>B7K542</accession>
<dbReference type="AlphaFoldDB" id="B7K542"/>
<dbReference type="HOGENOM" id="CLU_2034204_0_0_3"/>
<proteinExistence type="predicted"/>